<dbReference type="EMBL" id="LLZU01000037">
    <property type="protein sequence ID" value="KRV47388.1"/>
    <property type="molecule type" value="Genomic_DNA"/>
</dbReference>
<comment type="caution">
    <text evidence="1">The sequence shown here is derived from an EMBL/GenBank/DDBJ whole genome shotgun (WGS) entry which is preliminary data.</text>
</comment>
<organism evidence="1 2">
    <name type="scientific">Wenjunlia vitaminophila</name>
    <name type="common">Streptomyces vitaminophilus</name>
    <dbReference type="NCBI Taxonomy" id="76728"/>
    <lineage>
        <taxon>Bacteria</taxon>
        <taxon>Bacillati</taxon>
        <taxon>Actinomycetota</taxon>
        <taxon>Actinomycetes</taxon>
        <taxon>Kitasatosporales</taxon>
        <taxon>Streptomycetaceae</taxon>
        <taxon>Wenjunlia</taxon>
    </lineage>
</organism>
<sequence length="171" mass="19807">MGVPTTRAGRFPAGWKRDRMTWIKPSFLWMMYRCGWATKEDQQTVLALEITREGFEWALRHACLSHYNARVHPDRETWKRQLGRAVARVQWDPERDLHLAPLPHRSLQLGLRGEAARRYADEWLVGVTDVTQLAHDVHRLVRARDLDAASRLLPDERPYPTDGGLLAHLVA</sequence>
<dbReference type="Proteomes" id="UP000050867">
    <property type="component" value="Unassembled WGS sequence"/>
</dbReference>
<keyword evidence="2" id="KW-1185">Reference proteome</keyword>
<proteinExistence type="predicted"/>
<dbReference type="PANTHER" id="PTHR38567">
    <property type="entry name" value="DUF4291 DOMAIN-CONTAINING PROTEIN"/>
    <property type="match status" value="1"/>
</dbReference>
<dbReference type="OrthoDB" id="65842at2"/>
<reference evidence="1 2" key="1">
    <citation type="submission" date="2015-10" db="EMBL/GenBank/DDBJ databases">
        <title>Draft genome sequence of pyrrolomycin-producing Streptomyces vitaminophilus.</title>
        <authorList>
            <person name="Graham D.E."/>
            <person name="Mahan K.M."/>
            <person name="Klingeman D.M."/>
            <person name="Hettich R.L."/>
            <person name="Parry R.J."/>
        </authorList>
    </citation>
    <scope>NUCLEOTIDE SEQUENCE [LARGE SCALE GENOMIC DNA]</scope>
    <source>
        <strain evidence="1 2">ATCC 31673</strain>
    </source>
</reference>
<dbReference type="Pfam" id="PF14124">
    <property type="entry name" value="DUF4291"/>
    <property type="match status" value="1"/>
</dbReference>
<protein>
    <recommendedName>
        <fullName evidence="3">DUF4291 domain-containing protein</fullName>
    </recommendedName>
</protein>
<evidence type="ECO:0000313" key="2">
    <source>
        <dbReference type="Proteomes" id="UP000050867"/>
    </source>
</evidence>
<dbReference type="AlphaFoldDB" id="A0A0T6LNF5"/>
<evidence type="ECO:0000313" key="1">
    <source>
        <dbReference type="EMBL" id="KRV47388.1"/>
    </source>
</evidence>
<dbReference type="eggNOG" id="ENOG502Z86B">
    <property type="taxonomic scope" value="Bacteria"/>
</dbReference>
<name>A0A0T6LNF5_WENVI</name>
<dbReference type="STRING" id="76728.AQ490_07970"/>
<evidence type="ECO:0008006" key="3">
    <source>
        <dbReference type="Google" id="ProtNLM"/>
    </source>
</evidence>
<dbReference type="InterPro" id="IPR025633">
    <property type="entry name" value="DUF4291"/>
</dbReference>
<gene>
    <name evidence="1" type="ORF">AQ490_07970</name>
</gene>
<accession>A0A0T6LNF5</accession>
<dbReference type="PANTHER" id="PTHR38567:SF1">
    <property type="entry name" value="DUF4291 DOMAIN-CONTAINING PROTEIN"/>
    <property type="match status" value="1"/>
</dbReference>